<dbReference type="PANTHER" id="PTHR35936">
    <property type="entry name" value="MEMBRANE-BOUND LYTIC MUREIN TRANSGLYCOSYLASE F"/>
    <property type="match status" value="1"/>
</dbReference>
<evidence type="ECO:0000259" key="3">
    <source>
        <dbReference type="Pfam" id="PF00497"/>
    </source>
</evidence>
<feature type="signal peptide" evidence="2">
    <location>
        <begin position="1"/>
        <end position="20"/>
    </location>
</feature>
<protein>
    <recommendedName>
        <fullName evidence="3">Solute-binding protein family 3/N-terminal domain-containing protein</fullName>
    </recommendedName>
</protein>
<keyword evidence="5" id="KW-1185">Reference proteome</keyword>
<dbReference type="InterPro" id="IPR001638">
    <property type="entry name" value="Solute-binding_3/MltF_N"/>
</dbReference>
<evidence type="ECO:0000256" key="1">
    <source>
        <dbReference type="ARBA" id="ARBA00022729"/>
    </source>
</evidence>
<dbReference type="Pfam" id="PF00497">
    <property type="entry name" value="SBP_bac_3"/>
    <property type="match status" value="1"/>
</dbReference>
<dbReference type="SUPFAM" id="SSF53850">
    <property type="entry name" value="Periplasmic binding protein-like II"/>
    <property type="match status" value="1"/>
</dbReference>
<dbReference type="Proteomes" id="UP000887222">
    <property type="component" value="Unassembled WGS sequence"/>
</dbReference>
<evidence type="ECO:0000256" key="2">
    <source>
        <dbReference type="SAM" id="SignalP"/>
    </source>
</evidence>
<dbReference type="Gene3D" id="3.40.190.10">
    <property type="entry name" value="Periplasmic binding protein-like II"/>
    <property type="match status" value="2"/>
</dbReference>
<feature type="domain" description="Solute-binding protein family 3/N-terminal" evidence="3">
    <location>
        <begin position="24"/>
        <end position="242"/>
    </location>
</feature>
<comment type="caution">
    <text evidence="4">The sequence shown here is derived from an EMBL/GenBank/DDBJ whole genome shotgun (WGS) entry which is preliminary data.</text>
</comment>
<gene>
    <name evidence="4" type="ORF">NCCP691_18730</name>
</gene>
<name>A0ABQ4Q543_9BURK</name>
<accession>A0ABQ4Q543</accession>
<proteinExistence type="predicted"/>
<keyword evidence="1 2" id="KW-0732">Signal</keyword>
<sequence>MLRLVVVAAALIAAMLPAQAATPLKIGIGLTKPPYIMAPASDLPGFEYEIAEKALAASGYRMQAEQLPPARALALMRADRLDGMLTVDEGIGGAHHFSEPYIHYQNVAVTLTARGIRLRHVDDLLQYSVAAFQNAHLLLGEPFRQMAMRHRNYREHPQQVTQNRLLFSGRVDVVVGDRLIFRYLTRELESPLPVAQAVEYHALFPASPRRAVFRDAAVRDAFNAGLKTIRRNGVYAAIAKKYQSLLEP</sequence>
<reference evidence="4 5" key="1">
    <citation type="journal article" date="2022" name="Int. J. Syst. Evol. Microbiol.">
        <title>Noviherbaspirillum aridicola sp. nov., isolated from an arid soil in Pakistan.</title>
        <authorList>
            <person name="Khan I.U."/>
            <person name="Saqib M."/>
            <person name="Amin A."/>
            <person name="Hussain F."/>
            <person name="Li L."/>
            <person name="Liu Y.H."/>
            <person name="Fang B.Z."/>
            <person name="Ahmed I."/>
            <person name="Li W.J."/>
        </authorList>
    </citation>
    <scope>NUCLEOTIDE SEQUENCE [LARGE SCALE GENOMIC DNA]</scope>
    <source>
        <strain evidence="4 5">NCCP-691</strain>
    </source>
</reference>
<dbReference type="EMBL" id="BPMK01000007">
    <property type="protein sequence ID" value="GIZ51859.1"/>
    <property type="molecule type" value="Genomic_DNA"/>
</dbReference>
<dbReference type="RefSeq" id="WP_220808018.1">
    <property type="nucleotide sequence ID" value="NZ_BPMK01000007.1"/>
</dbReference>
<feature type="chain" id="PRO_5045713670" description="Solute-binding protein family 3/N-terminal domain-containing protein" evidence="2">
    <location>
        <begin position="21"/>
        <end position="248"/>
    </location>
</feature>
<evidence type="ECO:0000313" key="4">
    <source>
        <dbReference type="EMBL" id="GIZ51859.1"/>
    </source>
</evidence>
<evidence type="ECO:0000313" key="5">
    <source>
        <dbReference type="Proteomes" id="UP000887222"/>
    </source>
</evidence>
<organism evidence="4 5">
    <name type="scientific">Noviherbaspirillum aridicola</name>
    <dbReference type="NCBI Taxonomy" id="2849687"/>
    <lineage>
        <taxon>Bacteria</taxon>
        <taxon>Pseudomonadati</taxon>
        <taxon>Pseudomonadota</taxon>
        <taxon>Betaproteobacteria</taxon>
        <taxon>Burkholderiales</taxon>
        <taxon>Oxalobacteraceae</taxon>
        <taxon>Noviherbaspirillum</taxon>
    </lineage>
</organism>
<dbReference type="PANTHER" id="PTHR35936:SF25">
    <property type="entry name" value="ABC TRANSPORTER SUBSTRATE-BINDING PROTEIN"/>
    <property type="match status" value="1"/>
</dbReference>